<evidence type="ECO:0000259" key="1">
    <source>
        <dbReference type="Pfam" id="PF13847"/>
    </source>
</evidence>
<dbReference type="AlphaFoldDB" id="A0A1Y1MJ40"/>
<accession>A0A1Y1MJ40</accession>
<name>A0A1Y1MJ40_PHOPY</name>
<evidence type="ECO:0000313" key="2">
    <source>
        <dbReference type="EMBL" id="JAV83297.1"/>
    </source>
</evidence>
<dbReference type="InterPro" id="IPR025714">
    <property type="entry name" value="Methyltranfer_dom"/>
</dbReference>
<feature type="domain" description="Methyltransferase" evidence="1">
    <location>
        <begin position="32"/>
        <end position="184"/>
    </location>
</feature>
<organism evidence="2">
    <name type="scientific">Photinus pyralis</name>
    <name type="common">Common eastern firefly</name>
    <name type="synonym">Lampyris pyralis</name>
    <dbReference type="NCBI Taxonomy" id="7054"/>
    <lineage>
        <taxon>Eukaryota</taxon>
        <taxon>Metazoa</taxon>
        <taxon>Ecdysozoa</taxon>
        <taxon>Arthropoda</taxon>
        <taxon>Hexapoda</taxon>
        <taxon>Insecta</taxon>
        <taxon>Pterygota</taxon>
        <taxon>Neoptera</taxon>
        <taxon>Endopterygota</taxon>
        <taxon>Coleoptera</taxon>
        <taxon>Polyphaga</taxon>
        <taxon>Elateriformia</taxon>
        <taxon>Elateroidea</taxon>
        <taxon>Lampyridae</taxon>
        <taxon>Lampyrinae</taxon>
        <taxon>Photinus</taxon>
    </lineage>
</organism>
<dbReference type="Gene3D" id="3.40.50.150">
    <property type="entry name" value="Vaccinia Virus protein VP39"/>
    <property type="match status" value="1"/>
</dbReference>
<dbReference type="EMBL" id="GEZM01035373">
    <property type="protein sequence ID" value="JAV83297.1"/>
    <property type="molecule type" value="Transcribed_RNA"/>
</dbReference>
<sequence>MNQAVRFIRFNLQSQREFLYMKRRYLKDFNFKENCQVLDVGCGPGDITRHGLLPLLPKSTKKLMGVDISSDMIDFAKQFHQDDDRISFERLDIGTSSIPSHLLQSFDHVFSFYCLHFVPDLRKAMENIHRMLKPKGDILVNLISHHYLFELYEELSKMEKWNSYVHDYKLRMSPFQDSGNFKQYFENTLRDVGFNITHCTEQRKVWPASCENSEGLLKAINYVNIPKHLEDEFVSDQCDVMRGADKVFINEHGEEEVYWKYTVLFANASKV</sequence>
<reference evidence="2" key="1">
    <citation type="journal article" date="2016" name="Sci. Rep.">
        <title>Molecular characterization of firefly nuptial gifts: a multi-omics approach sheds light on postcopulatory sexual selection.</title>
        <authorList>
            <person name="Al-Wathiqui N."/>
            <person name="Fallon T.R."/>
            <person name="South A."/>
            <person name="Weng J.K."/>
            <person name="Lewis S.M."/>
        </authorList>
    </citation>
    <scope>NUCLEOTIDE SEQUENCE</scope>
</reference>
<protein>
    <recommendedName>
        <fullName evidence="1">Methyltransferase domain-containing protein</fullName>
    </recommendedName>
</protein>
<dbReference type="InterPro" id="IPR029063">
    <property type="entry name" value="SAM-dependent_MTases_sf"/>
</dbReference>
<dbReference type="PANTHER" id="PTHR43861">
    <property type="entry name" value="TRANS-ACONITATE 2-METHYLTRANSFERASE-RELATED"/>
    <property type="match status" value="1"/>
</dbReference>
<dbReference type="SUPFAM" id="SSF53335">
    <property type="entry name" value="S-adenosyl-L-methionine-dependent methyltransferases"/>
    <property type="match status" value="1"/>
</dbReference>
<dbReference type="Pfam" id="PF13847">
    <property type="entry name" value="Methyltransf_31"/>
    <property type="match status" value="1"/>
</dbReference>
<dbReference type="CDD" id="cd02440">
    <property type="entry name" value="AdoMet_MTases"/>
    <property type="match status" value="1"/>
</dbReference>
<proteinExistence type="predicted"/>
<dbReference type="PANTHER" id="PTHR43861:SF1">
    <property type="entry name" value="TRANS-ACONITATE 2-METHYLTRANSFERASE"/>
    <property type="match status" value="1"/>
</dbReference>